<evidence type="ECO:0000313" key="9">
    <source>
        <dbReference type="Proteomes" id="UP000036196"/>
    </source>
</evidence>
<dbReference type="InterPro" id="IPR036501">
    <property type="entry name" value="Inhibitor_vert_lysozyme_sf"/>
</dbReference>
<dbReference type="Proteomes" id="UP000036196">
    <property type="component" value="Unassembled WGS sequence"/>
</dbReference>
<accession>A0A0J5KX79</accession>
<dbReference type="InterPro" id="IPR014453">
    <property type="entry name" value="Inhibitor_vertebrate_lysozyme"/>
</dbReference>
<feature type="signal peptide" evidence="7">
    <location>
        <begin position="1"/>
        <end position="19"/>
    </location>
</feature>
<dbReference type="GO" id="GO:0042597">
    <property type="term" value="C:periplasmic space"/>
    <property type="evidence" value="ECO:0007669"/>
    <property type="project" value="UniProtKB-SubCell"/>
</dbReference>
<keyword evidence="3 7" id="KW-0732">Signal</keyword>
<dbReference type="Pfam" id="PF08816">
    <property type="entry name" value="Ivy"/>
    <property type="match status" value="1"/>
</dbReference>
<dbReference type="NCBIfam" id="NF007443">
    <property type="entry name" value="PRK09993.1"/>
    <property type="match status" value="1"/>
</dbReference>
<evidence type="ECO:0000256" key="5">
    <source>
        <dbReference type="PIRSR" id="PIRSR009103-1"/>
    </source>
</evidence>
<keyword evidence="6" id="KW-1015">Disulfide bond</keyword>
<evidence type="ECO:0000256" key="3">
    <source>
        <dbReference type="ARBA" id="ARBA00022729"/>
    </source>
</evidence>
<evidence type="ECO:0000256" key="1">
    <source>
        <dbReference type="ARBA" id="ARBA00004418"/>
    </source>
</evidence>
<feature type="disulfide bond" evidence="6">
    <location>
        <begin position="76"/>
        <end position="81"/>
    </location>
</feature>
<evidence type="ECO:0000313" key="8">
    <source>
        <dbReference type="EMBL" id="KMK11155.1"/>
    </source>
</evidence>
<dbReference type="PATRIC" id="fig|61647.15.peg.3476"/>
<comment type="subcellular location">
    <subcellularLocation>
        <location evidence="1">Periplasm</location>
    </subcellularLocation>
</comment>
<reference evidence="8 9" key="1">
    <citation type="submission" date="2015-05" db="EMBL/GenBank/DDBJ databases">
        <title>Genome sequences of Pluralibacter gergoviae.</title>
        <authorList>
            <person name="Greninger A.L."/>
            <person name="Miller S."/>
        </authorList>
    </citation>
    <scope>NUCLEOTIDE SEQUENCE [LARGE SCALE GENOMIC DNA]</scope>
    <source>
        <strain evidence="8 9">JS81F13</strain>
    </source>
</reference>
<dbReference type="RefSeq" id="WP_048280723.1">
    <property type="nucleotide sequence ID" value="NZ_JBPAND010000001.1"/>
</dbReference>
<dbReference type="eggNOG" id="ENOG50305HJ">
    <property type="taxonomic scope" value="Bacteria"/>
</dbReference>
<evidence type="ECO:0000256" key="4">
    <source>
        <dbReference type="ARBA" id="ARBA00022764"/>
    </source>
</evidence>
<evidence type="ECO:0000256" key="6">
    <source>
        <dbReference type="PIRSR" id="PIRSR009103-2"/>
    </source>
</evidence>
<organism evidence="8 9">
    <name type="scientific">Pluralibacter gergoviae</name>
    <name type="common">Enterobacter gergoviae</name>
    <dbReference type="NCBI Taxonomy" id="61647"/>
    <lineage>
        <taxon>Bacteria</taxon>
        <taxon>Pseudomonadati</taxon>
        <taxon>Pseudomonadota</taxon>
        <taxon>Gammaproteobacteria</taxon>
        <taxon>Enterobacterales</taxon>
        <taxon>Enterobacteriaceae</taxon>
        <taxon>Pluralibacter</taxon>
    </lineage>
</organism>
<keyword evidence="9" id="KW-1185">Reference proteome</keyword>
<evidence type="ECO:0000256" key="7">
    <source>
        <dbReference type="SAM" id="SignalP"/>
    </source>
</evidence>
<feature type="chain" id="PRO_5005262340" evidence="7">
    <location>
        <begin position="20"/>
        <end position="147"/>
    </location>
</feature>
<proteinExistence type="inferred from homology"/>
<comment type="similarity">
    <text evidence="2">Belongs to the ivy family.</text>
</comment>
<evidence type="ECO:0000256" key="2">
    <source>
        <dbReference type="ARBA" id="ARBA00009724"/>
    </source>
</evidence>
<dbReference type="SUPFAM" id="SSF89872">
    <property type="entry name" value="Inhibitor of vertebrate lysozyme, Ivy"/>
    <property type="match status" value="1"/>
</dbReference>
<sequence>MYKAIIAAAAVLMTSGAFAADNLTIQDLASNKDSKAAFSKMVKGHKLPAWVSKGGTFTPAKTVKLGDTEYQVLSACKPHDCAAERVAVLWSEKNQTMSGVFSTVNDKTAKESLTWLNVGDALSIDGKTVLYSALTGSLENHPDAFNF</sequence>
<dbReference type="EMBL" id="LDZF01000033">
    <property type="protein sequence ID" value="KMK11155.1"/>
    <property type="molecule type" value="Genomic_DNA"/>
</dbReference>
<comment type="caution">
    <text evidence="8">The sequence shown here is derived from an EMBL/GenBank/DDBJ whole genome shotgun (WGS) entry which is preliminary data.</text>
</comment>
<dbReference type="PIRSF" id="PIRSF009103">
    <property type="entry name" value="Ivy"/>
    <property type="match status" value="1"/>
</dbReference>
<dbReference type="STRING" id="61647.LG71_23920"/>
<gene>
    <name evidence="8" type="ORF">ABW06_22860</name>
</gene>
<keyword evidence="4" id="KW-0574">Periplasm</keyword>
<dbReference type="Gene3D" id="3.40.1420.10">
    <property type="entry name" value="Inhibitor of vertebrate lysozyme"/>
    <property type="match status" value="1"/>
</dbReference>
<protein>
    <submittedName>
        <fullName evidence="8">C-lysozyme inhibitor</fullName>
    </submittedName>
</protein>
<name>A0A0J5KX79_PLUGE</name>
<dbReference type="AlphaFoldDB" id="A0A0J5KX79"/>
<feature type="site" description="Important for lysozyme inhibition" evidence="5">
    <location>
        <position position="79"/>
    </location>
</feature>